<sequence>MEKDRLIERSVTERHINSSTNPRPYGSISDEEDPSANTNESAQSSSPVLDYSFLSRPPFYPRDSQSPGTNVTNVTIDDLYRNDYSNRYLVHDLFHRKEAVLEKEQHPKTIPHKPPYRRGKRHRKANFRRLNNFRHWWKSARLLVRLAGWACFAFLYYNWDKLLPKLEANTAKSIKNATKAMKAMGRGGMNRPFLKGVQPFTRTIRLYMAVNRGVEATPDNRFYEVLMAEAWAFMGNRSLRWWARHVTDWSCKYAIFPFAMTMIGPENNGLKWQILIIFMGFIRAILPFSSSFVGSRIGRQTTYAAWNRMNFRWKTVQSVQDFVVTSGAYTDTAEDKDLLECCKNIATAIGHGLDNEKVRSDLAEIGFKLFGTGYGGYSLYRKRESQSVLFLHCTPYGPSICDELPRYIILERKRVDDIMSYDSKGFCTSARMEIDAAVKGFTYSGAFFNFQEWAALKFRYDREKVNYDTACKFMGYKSNSVFALAQFTPPTDLASLKGFIRTGRFPKKKKRDNRRWAQVMGQMNHLTRKLVAMDREGVAPRGVIIYFEGLDCAGKSSTGGLIMRALEEAGYDMSSVQYNKPPTEEEKKKPWMWRFKQPATAIEGKPKKSALVWDRGPAGDFVYGGFNNLPPEMKQKRYIDFHEFEEDCLNNGILFCKLLFVTSRDAISKCLGKRLAHKEFARDLHSWLDANSVYHNREGLAEIEHHIDPTDFVALNKYDTNLKIFYDFVLHTDHVGRLHEDTHAYACDYLPWLVINTSERHLARMQIMRSFEKQLDLYASSALVWDRGPAGDFVYGGFNNLPPEMKQKRYIDFQNAYLAHKEFARDLHSWLDANSVYHNREGLAEIEHHIDPTDFVALNKYDTNLKIFYDFVLHTDHVGRLHEDTHAYACDYLPWLVINTSERHLARMQIMRSFEKQLDLYASSIQKRAKVPEILRPGSLSAIKEDEDFEQLLDEHRRNPRKYSLTENNGRLGCCKRVIIVCFVMILIIISYFHQTWKVDFWGGDEDADAGGGGD</sequence>
<reference evidence="4 5" key="1">
    <citation type="journal article" date="2021" name="Sci. Rep.">
        <title>The genome of the diatom Chaetoceros tenuissimus carries an ancient integrated fragment of an extant virus.</title>
        <authorList>
            <person name="Hongo Y."/>
            <person name="Kimura K."/>
            <person name="Takaki Y."/>
            <person name="Yoshida Y."/>
            <person name="Baba S."/>
            <person name="Kobayashi G."/>
            <person name="Nagasaki K."/>
            <person name="Hano T."/>
            <person name="Tomaru Y."/>
        </authorList>
    </citation>
    <scope>NUCLEOTIDE SEQUENCE [LARGE SCALE GENOMIC DNA]</scope>
    <source>
        <strain evidence="4 5">NIES-3715</strain>
    </source>
</reference>
<dbReference type="Proteomes" id="UP001054902">
    <property type="component" value="Unassembled WGS sequence"/>
</dbReference>
<dbReference type="AlphaFoldDB" id="A0AAD3HD40"/>
<accession>A0AAD3HD40</accession>
<organism evidence="4 5">
    <name type="scientific">Chaetoceros tenuissimus</name>
    <dbReference type="NCBI Taxonomy" id="426638"/>
    <lineage>
        <taxon>Eukaryota</taxon>
        <taxon>Sar</taxon>
        <taxon>Stramenopiles</taxon>
        <taxon>Ochrophyta</taxon>
        <taxon>Bacillariophyta</taxon>
        <taxon>Coscinodiscophyceae</taxon>
        <taxon>Chaetocerotophycidae</taxon>
        <taxon>Chaetocerotales</taxon>
        <taxon>Chaetocerotaceae</taxon>
        <taxon>Chaetoceros</taxon>
    </lineage>
</organism>
<evidence type="ECO:0000313" key="5">
    <source>
        <dbReference type="Proteomes" id="UP001054902"/>
    </source>
</evidence>
<keyword evidence="2" id="KW-0472">Membrane</keyword>
<comment type="caution">
    <text evidence="4">The sequence shown here is derived from an EMBL/GenBank/DDBJ whole genome shotgun (WGS) entry which is preliminary data.</text>
</comment>
<dbReference type="EMBL" id="BLLK01000064">
    <property type="protein sequence ID" value="GFH59432.1"/>
    <property type="molecule type" value="Genomic_DNA"/>
</dbReference>
<evidence type="ECO:0000313" key="4">
    <source>
        <dbReference type="EMBL" id="GFH59432.1"/>
    </source>
</evidence>
<feature type="region of interest" description="Disordered" evidence="1">
    <location>
        <begin position="1"/>
        <end position="47"/>
    </location>
</feature>
<feature type="transmembrane region" description="Helical" evidence="2">
    <location>
        <begin position="142"/>
        <end position="159"/>
    </location>
</feature>
<feature type="compositionally biased region" description="Basic residues" evidence="1">
    <location>
        <begin position="109"/>
        <end position="121"/>
    </location>
</feature>
<protein>
    <recommendedName>
        <fullName evidence="3">Polyphosphate kinase-2-related domain-containing protein</fullName>
    </recommendedName>
</protein>
<keyword evidence="2" id="KW-0812">Transmembrane</keyword>
<keyword evidence="5" id="KW-1185">Reference proteome</keyword>
<feature type="compositionally biased region" description="Polar residues" evidence="1">
    <location>
        <begin position="35"/>
        <end position="47"/>
    </location>
</feature>
<proteinExistence type="predicted"/>
<dbReference type="InterPro" id="IPR027417">
    <property type="entry name" value="P-loop_NTPase"/>
</dbReference>
<evidence type="ECO:0000256" key="2">
    <source>
        <dbReference type="SAM" id="Phobius"/>
    </source>
</evidence>
<feature type="domain" description="Polyphosphate kinase-2-related" evidence="3">
    <location>
        <begin position="525"/>
        <end position="674"/>
    </location>
</feature>
<dbReference type="Pfam" id="PF03976">
    <property type="entry name" value="PPK2"/>
    <property type="match status" value="1"/>
</dbReference>
<name>A0AAD3HD40_9STRA</name>
<gene>
    <name evidence="4" type="ORF">CTEN210_15908</name>
</gene>
<evidence type="ECO:0000259" key="3">
    <source>
        <dbReference type="Pfam" id="PF03976"/>
    </source>
</evidence>
<dbReference type="InterPro" id="IPR022488">
    <property type="entry name" value="PPK2-related"/>
</dbReference>
<feature type="region of interest" description="Disordered" evidence="1">
    <location>
        <begin position="102"/>
        <end position="121"/>
    </location>
</feature>
<dbReference type="Gene3D" id="3.40.50.300">
    <property type="entry name" value="P-loop containing nucleotide triphosphate hydrolases"/>
    <property type="match status" value="1"/>
</dbReference>
<evidence type="ECO:0000256" key="1">
    <source>
        <dbReference type="SAM" id="MobiDB-lite"/>
    </source>
</evidence>
<feature type="compositionally biased region" description="Basic and acidic residues" evidence="1">
    <location>
        <begin position="1"/>
        <end position="16"/>
    </location>
</feature>
<feature type="transmembrane region" description="Helical" evidence="2">
    <location>
        <begin position="272"/>
        <end position="293"/>
    </location>
</feature>
<feature type="transmembrane region" description="Helical" evidence="2">
    <location>
        <begin position="978"/>
        <end position="995"/>
    </location>
</feature>
<keyword evidence="2" id="KW-1133">Transmembrane helix</keyword>